<dbReference type="Proteomes" id="UP001430360">
    <property type="component" value="Unassembled WGS sequence"/>
</dbReference>
<reference evidence="7" key="2">
    <citation type="journal article" date="2022" name="Syst. Appl. Microbiol.">
        <title>Physiological and genomic characterisation of Luteimonas fraxinea sp. nov., a bacterial species associated with trees tolerant to ash dieback.</title>
        <authorList>
            <person name="Ulrich K."/>
            <person name="Becker R."/>
            <person name="Behrendt U."/>
            <person name="Kube M."/>
            <person name="Schneck V."/>
            <person name="Ulrich A."/>
        </authorList>
    </citation>
    <scope>NUCLEOTIDE SEQUENCE</scope>
    <source>
        <strain evidence="7">A1P009</strain>
    </source>
</reference>
<feature type="chain" id="PRO_5046545407" evidence="6">
    <location>
        <begin position="19"/>
        <end position="263"/>
    </location>
</feature>
<feature type="signal peptide" evidence="6">
    <location>
        <begin position="1"/>
        <end position="18"/>
    </location>
</feature>
<evidence type="ECO:0000256" key="4">
    <source>
        <dbReference type="ARBA" id="ARBA00023136"/>
    </source>
</evidence>
<proteinExistence type="inferred from homology"/>
<dbReference type="Pfam" id="PF06629">
    <property type="entry name" value="MipA"/>
    <property type="match status" value="1"/>
</dbReference>
<evidence type="ECO:0000256" key="5">
    <source>
        <dbReference type="ARBA" id="ARBA00023237"/>
    </source>
</evidence>
<dbReference type="SUPFAM" id="SSF103515">
    <property type="entry name" value="Autotransporter"/>
    <property type="match status" value="1"/>
</dbReference>
<evidence type="ECO:0000256" key="6">
    <source>
        <dbReference type="SAM" id="SignalP"/>
    </source>
</evidence>
<gene>
    <name evidence="7" type="ORF">LTT95_00225</name>
</gene>
<keyword evidence="5" id="KW-0998">Cell outer membrane</keyword>
<keyword evidence="8" id="KW-1185">Reference proteome</keyword>
<reference evidence="7" key="1">
    <citation type="submission" date="2021-12" db="EMBL/GenBank/DDBJ databases">
        <authorList>
            <person name="Ulrich A."/>
        </authorList>
    </citation>
    <scope>NUCLEOTIDE SEQUENCE</scope>
    <source>
        <strain evidence="7">A1P009</strain>
    </source>
</reference>
<dbReference type="EMBL" id="JAJQKU010000001">
    <property type="protein sequence ID" value="MCD9095370.1"/>
    <property type="molecule type" value="Genomic_DNA"/>
</dbReference>
<evidence type="ECO:0000313" key="7">
    <source>
        <dbReference type="EMBL" id="MCD9095370.1"/>
    </source>
</evidence>
<keyword evidence="3 6" id="KW-0732">Signal</keyword>
<evidence type="ECO:0000256" key="2">
    <source>
        <dbReference type="ARBA" id="ARBA00005722"/>
    </source>
</evidence>
<evidence type="ECO:0000313" key="8">
    <source>
        <dbReference type="Proteomes" id="UP001430360"/>
    </source>
</evidence>
<comment type="subcellular location">
    <subcellularLocation>
        <location evidence="1">Cell outer membrane</location>
    </subcellularLocation>
</comment>
<protein>
    <submittedName>
        <fullName evidence="7">MipA/OmpV family protein</fullName>
    </submittedName>
</protein>
<sequence>MIRPVLFLALLLPLSAFAQSDSSEQEVRAANDRWTLGLGVSAKDTAYAGEDIQLRPAPLINFQGERFYWQGVTLGMHLWNTPKFSLDAMVSGRFDGFDTKDLGREELAVNGVDFDRLDDRDNAADAGIAARWQWDAHQLHVRALADITDTSSGYELSADYGYRVQLGRTTLIPGVGVRWMSDDMANYYYGVAPEETFAGVGYQPDAALVPHVGVAFSHPLAGKWRLQGLLRYQFLPNELSDSPLLEGDTSGTAQLVLGVSRGF</sequence>
<evidence type="ECO:0000256" key="3">
    <source>
        <dbReference type="ARBA" id="ARBA00022729"/>
    </source>
</evidence>
<dbReference type="InterPro" id="IPR010583">
    <property type="entry name" value="MipA"/>
</dbReference>
<organism evidence="7 8">
    <name type="scientific">Luteimonas fraxinea</name>
    <dbReference type="NCBI Taxonomy" id="2901869"/>
    <lineage>
        <taxon>Bacteria</taxon>
        <taxon>Pseudomonadati</taxon>
        <taxon>Pseudomonadota</taxon>
        <taxon>Gammaproteobacteria</taxon>
        <taxon>Lysobacterales</taxon>
        <taxon>Lysobacteraceae</taxon>
        <taxon>Luteimonas</taxon>
    </lineage>
</organism>
<keyword evidence="4" id="KW-0472">Membrane</keyword>
<comment type="similarity">
    <text evidence="2">Belongs to the MipA/OmpV family.</text>
</comment>
<evidence type="ECO:0000256" key="1">
    <source>
        <dbReference type="ARBA" id="ARBA00004442"/>
    </source>
</evidence>
<dbReference type="InterPro" id="IPR036709">
    <property type="entry name" value="Autotransporte_beta_dom_sf"/>
</dbReference>
<name>A0ABS8U6F5_9GAMM</name>
<comment type="caution">
    <text evidence="7">The sequence shown here is derived from an EMBL/GenBank/DDBJ whole genome shotgun (WGS) entry which is preliminary data.</text>
</comment>
<dbReference type="RefSeq" id="WP_232133923.1">
    <property type="nucleotide sequence ID" value="NZ_CP089507.1"/>
</dbReference>
<accession>A0ABS8U6F5</accession>
<dbReference type="PANTHER" id="PTHR38776:SF1">
    <property type="entry name" value="MLTA-INTERACTING PROTEIN-RELATED"/>
    <property type="match status" value="1"/>
</dbReference>
<dbReference type="PANTHER" id="PTHR38776">
    <property type="entry name" value="MLTA-INTERACTING PROTEIN-RELATED"/>
    <property type="match status" value="1"/>
</dbReference>